<name>A0A6A6UJH1_9PEZI</name>
<dbReference type="InterPro" id="IPR036291">
    <property type="entry name" value="NAD(P)-bd_dom_sf"/>
</dbReference>
<dbReference type="GO" id="GO:0003960">
    <property type="term" value="F:quinone reductase (NADPH) activity"/>
    <property type="evidence" value="ECO:0007669"/>
    <property type="project" value="InterPro"/>
</dbReference>
<organism evidence="6 7">
    <name type="scientific">Microthyrium microscopicum</name>
    <dbReference type="NCBI Taxonomy" id="703497"/>
    <lineage>
        <taxon>Eukaryota</taxon>
        <taxon>Fungi</taxon>
        <taxon>Dikarya</taxon>
        <taxon>Ascomycota</taxon>
        <taxon>Pezizomycotina</taxon>
        <taxon>Dothideomycetes</taxon>
        <taxon>Dothideomycetes incertae sedis</taxon>
        <taxon>Microthyriales</taxon>
        <taxon>Microthyriaceae</taxon>
        <taxon>Microthyrium</taxon>
    </lineage>
</organism>
<dbReference type="Pfam" id="PF00107">
    <property type="entry name" value="ADH_zinc_N"/>
    <property type="match status" value="1"/>
</dbReference>
<dbReference type="OrthoDB" id="48317at2759"/>
<dbReference type="SUPFAM" id="SSF50129">
    <property type="entry name" value="GroES-like"/>
    <property type="match status" value="1"/>
</dbReference>
<evidence type="ECO:0000313" key="6">
    <source>
        <dbReference type="EMBL" id="KAF2671681.1"/>
    </source>
</evidence>
<dbReference type="AlphaFoldDB" id="A0A6A6UJH1"/>
<dbReference type="InterPro" id="IPR020843">
    <property type="entry name" value="ER"/>
</dbReference>
<evidence type="ECO:0000259" key="5">
    <source>
        <dbReference type="SMART" id="SM00829"/>
    </source>
</evidence>
<dbReference type="Gene3D" id="3.90.180.10">
    <property type="entry name" value="Medium-chain alcohol dehydrogenases, catalytic domain"/>
    <property type="match status" value="1"/>
</dbReference>
<dbReference type="GO" id="GO:0070402">
    <property type="term" value="F:NADPH binding"/>
    <property type="evidence" value="ECO:0007669"/>
    <property type="project" value="TreeGrafter"/>
</dbReference>
<dbReference type="GO" id="GO:0008270">
    <property type="term" value="F:zinc ion binding"/>
    <property type="evidence" value="ECO:0007669"/>
    <property type="project" value="InterPro"/>
</dbReference>
<dbReference type="SUPFAM" id="SSF51735">
    <property type="entry name" value="NAD(P)-binding Rossmann-fold domains"/>
    <property type="match status" value="1"/>
</dbReference>
<dbReference type="SMART" id="SM00829">
    <property type="entry name" value="PKS_ER"/>
    <property type="match status" value="1"/>
</dbReference>
<dbReference type="InterPro" id="IPR002364">
    <property type="entry name" value="Quin_OxRdtase/zeta-crystal_CS"/>
</dbReference>
<dbReference type="GO" id="GO:0035925">
    <property type="term" value="F:mRNA 3'-UTR AU-rich region binding"/>
    <property type="evidence" value="ECO:0007669"/>
    <property type="project" value="TreeGrafter"/>
</dbReference>
<dbReference type="GO" id="GO:0005829">
    <property type="term" value="C:cytosol"/>
    <property type="evidence" value="ECO:0007669"/>
    <property type="project" value="TreeGrafter"/>
</dbReference>
<dbReference type="InterPro" id="IPR011032">
    <property type="entry name" value="GroES-like_sf"/>
</dbReference>
<gene>
    <name evidence="6" type="ORF">BT63DRAFT_431827</name>
</gene>
<evidence type="ECO:0000256" key="3">
    <source>
        <dbReference type="ARBA" id="ARBA00043088"/>
    </source>
</evidence>
<dbReference type="Proteomes" id="UP000799302">
    <property type="component" value="Unassembled WGS sequence"/>
</dbReference>
<feature type="domain" description="Enoyl reductase (ER)" evidence="5">
    <location>
        <begin position="17"/>
        <end position="331"/>
    </location>
</feature>
<sequence>MASLPSTMCGVTFSKTGGSDVLEYKTDLSLPKLSDSQLLIKAEIIGVNYIDTYFRSGLYPTPNFPAILGREAVGTVVQLPSFSDANVWNVSVGDRIAAFGTTGGYASYIAVDAAKLAKVPQDISASDACAACLQALTAWTLINDTYNVKSGDTILVTAAAGGVGQWIVQMAKSKGAKVIATCSTSKVDLVKSLGADVVVDYSKGEYVGKVLEETGGQGVEAVFDSVGKDTFDQSLKCVKRKGTFASFGNASGAVPPFSIARLGEKNVLLARPRLDAYLATKEELESNVKAVWDFMIKGGIKPQIHKIYKLKDVATAHDDIESRKTTGKLLLEP</sequence>
<proteinExistence type="predicted"/>
<dbReference type="Pfam" id="PF08240">
    <property type="entry name" value="ADH_N"/>
    <property type="match status" value="1"/>
</dbReference>
<evidence type="ECO:0000256" key="2">
    <source>
        <dbReference type="ARBA" id="ARBA00023002"/>
    </source>
</evidence>
<dbReference type="InterPro" id="IPR013154">
    <property type="entry name" value="ADH-like_N"/>
</dbReference>
<dbReference type="InterPro" id="IPR013149">
    <property type="entry name" value="ADH-like_C"/>
</dbReference>
<reference evidence="6" key="1">
    <citation type="journal article" date="2020" name="Stud. Mycol.">
        <title>101 Dothideomycetes genomes: a test case for predicting lifestyles and emergence of pathogens.</title>
        <authorList>
            <person name="Haridas S."/>
            <person name="Albert R."/>
            <person name="Binder M."/>
            <person name="Bloem J."/>
            <person name="Labutti K."/>
            <person name="Salamov A."/>
            <person name="Andreopoulos B."/>
            <person name="Baker S."/>
            <person name="Barry K."/>
            <person name="Bills G."/>
            <person name="Bluhm B."/>
            <person name="Cannon C."/>
            <person name="Castanera R."/>
            <person name="Culley D."/>
            <person name="Daum C."/>
            <person name="Ezra D."/>
            <person name="Gonzalez J."/>
            <person name="Henrissat B."/>
            <person name="Kuo A."/>
            <person name="Liang C."/>
            <person name="Lipzen A."/>
            <person name="Lutzoni F."/>
            <person name="Magnuson J."/>
            <person name="Mondo S."/>
            <person name="Nolan M."/>
            <person name="Ohm R."/>
            <person name="Pangilinan J."/>
            <person name="Park H.-J."/>
            <person name="Ramirez L."/>
            <person name="Alfaro M."/>
            <person name="Sun H."/>
            <person name="Tritt A."/>
            <person name="Yoshinaga Y."/>
            <person name="Zwiers L.-H."/>
            <person name="Turgeon B."/>
            <person name="Goodwin S."/>
            <person name="Spatafora J."/>
            <person name="Crous P."/>
            <person name="Grigoriev I."/>
        </authorList>
    </citation>
    <scope>NUCLEOTIDE SEQUENCE</scope>
    <source>
        <strain evidence="6">CBS 115976</strain>
    </source>
</reference>
<evidence type="ECO:0000313" key="7">
    <source>
        <dbReference type="Proteomes" id="UP000799302"/>
    </source>
</evidence>
<dbReference type="PANTHER" id="PTHR48106:SF13">
    <property type="entry name" value="QUINONE OXIDOREDUCTASE-RELATED"/>
    <property type="match status" value="1"/>
</dbReference>
<accession>A0A6A6UJH1</accession>
<dbReference type="EMBL" id="MU004232">
    <property type="protein sequence ID" value="KAF2671681.1"/>
    <property type="molecule type" value="Genomic_DNA"/>
</dbReference>
<dbReference type="FunFam" id="3.40.50.720:FF:000053">
    <property type="entry name" value="Quinone oxidoreductase 1"/>
    <property type="match status" value="1"/>
</dbReference>
<dbReference type="PANTHER" id="PTHR48106">
    <property type="entry name" value="QUINONE OXIDOREDUCTASE PIG3-RELATED"/>
    <property type="match status" value="1"/>
</dbReference>
<dbReference type="InterPro" id="IPR047618">
    <property type="entry name" value="QOR-like"/>
</dbReference>
<dbReference type="Gene3D" id="3.40.50.720">
    <property type="entry name" value="NAD(P)-binding Rossmann-like Domain"/>
    <property type="match status" value="1"/>
</dbReference>
<keyword evidence="1" id="KW-0521">NADP</keyword>
<evidence type="ECO:0000256" key="1">
    <source>
        <dbReference type="ARBA" id="ARBA00022857"/>
    </source>
</evidence>
<dbReference type="CDD" id="cd05286">
    <property type="entry name" value="QOR2"/>
    <property type="match status" value="1"/>
</dbReference>
<evidence type="ECO:0000256" key="4">
    <source>
        <dbReference type="ARBA" id="ARBA00070796"/>
    </source>
</evidence>
<dbReference type="PROSITE" id="PS01162">
    <property type="entry name" value="QOR_ZETA_CRYSTAL"/>
    <property type="match status" value="1"/>
</dbReference>
<protein>
    <recommendedName>
        <fullName evidence="4">Probable quinone oxidoreductase</fullName>
    </recommendedName>
    <alternativeName>
        <fullName evidence="3">NADPH:quinone reductase</fullName>
    </alternativeName>
</protein>
<keyword evidence="7" id="KW-1185">Reference proteome</keyword>
<keyword evidence="2" id="KW-0560">Oxidoreductase</keyword>